<feature type="compositionally biased region" description="Low complexity" evidence="8">
    <location>
        <begin position="22"/>
        <end position="34"/>
    </location>
</feature>
<evidence type="ECO:0000256" key="8">
    <source>
        <dbReference type="SAM" id="MobiDB-lite"/>
    </source>
</evidence>
<dbReference type="Proteomes" id="UP000031036">
    <property type="component" value="Unassembled WGS sequence"/>
</dbReference>
<evidence type="ECO:0000313" key="11">
    <source>
        <dbReference type="Proteomes" id="UP000031036"/>
    </source>
</evidence>
<dbReference type="EMBL" id="JPKZ01002213">
    <property type="protein sequence ID" value="KHN77899.1"/>
    <property type="molecule type" value="Genomic_DNA"/>
</dbReference>
<evidence type="ECO:0000259" key="9">
    <source>
        <dbReference type="PROSITE" id="PS51504"/>
    </source>
</evidence>
<dbReference type="OrthoDB" id="1110759at2759"/>
<feature type="region of interest" description="Disordered" evidence="8">
    <location>
        <begin position="133"/>
        <end position="159"/>
    </location>
</feature>
<dbReference type="CDD" id="cd00073">
    <property type="entry name" value="H15"/>
    <property type="match status" value="1"/>
</dbReference>
<evidence type="ECO:0000256" key="3">
    <source>
        <dbReference type="ARBA" id="ARBA00022454"/>
    </source>
</evidence>
<proteinExistence type="inferred from homology"/>
<dbReference type="InterPro" id="IPR005819">
    <property type="entry name" value="H1/H5"/>
</dbReference>
<dbReference type="STRING" id="6265.A0A0B2V8Q4"/>
<dbReference type="GO" id="GO:0030527">
    <property type="term" value="F:structural constituent of chromatin"/>
    <property type="evidence" value="ECO:0007669"/>
    <property type="project" value="InterPro"/>
</dbReference>
<dbReference type="AlphaFoldDB" id="A0A0B2V8Q4"/>
<dbReference type="GO" id="GO:0000786">
    <property type="term" value="C:nucleosome"/>
    <property type="evidence" value="ECO:0007669"/>
    <property type="project" value="InterPro"/>
</dbReference>
<feature type="domain" description="H15" evidence="9">
    <location>
        <begin position="51"/>
        <end position="127"/>
    </location>
</feature>
<evidence type="ECO:0000256" key="1">
    <source>
        <dbReference type="ARBA" id="ARBA00004123"/>
    </source>
</evidence>
<dbReference type="GO" id="GO:0005634">
    <property type="term" value="C:nucleus"/>
    <property type="evidence" value="ECO:0007669"/>
    <property type="project" value="UniProtKB-SubCell"/>
</dbReference>
<evidence type="ECO:0000256" key="4">
    <source>
        <dbReference type="ARBA" id="ARBA00022990"/>
    </source>
</evidence>
<keyword evidence="6 7" id="KW-0539">Nucleus</keyword>
<reference evidence="10 11" key="1">
    <citation type="submission" date="2014-11" db="EMBL/GenBank/DDBJ databases">
        <title>Genetic blueprint of the zoonotic pathogen Toxocara canis.</title>
        <authorList>
            <person name="Zhu X.-Q."/>
            <person name="Korhonen P.K."/>
            <person name="Cai H."/>
            <person name="Young N.D."/>
            <person name="Nejsum P."/>
            <person name="von Samson-Himmelstjerna G."/>
            <person name="Boag P.R."/>
            <person name="Tan P."/>
            <person name="Li Q."/>
            <person name="Min J."/>
            <person name="Yang Y."/>
            <person name="Wang X."/>
            <person name="Fang X."/>
            <person name="Hall R.S."/>
            <person name="Hofmann A."/>
            <person name="Sternberg P.W."/>
            <person name="Jex A.R."/>
            <person name="Gasser R.B."/>
        </authorList>
    </citation>
    <scope>NUCLEOTIDE SEQUENCE [LARGE SCALE GENOMIC DNA]</scope>
    <source>
        <strain evidence="10">PN_DK_2014</strain>
    </source>
</reference>
<evidence type="ECO:0000256" key="2">
    <source>
        <dbReference type="ARBA" id="ARBA00004286"/>
    </source>
</evidence>
<dbReference type="InterPro" id="IPR036390">
    <property type="entry name" value="WH_DNA-bd_sf"/>
</dbReference>
<dbReference type="GO" id="GO:0003690">
    <property type="term" value="F:double-stranded DNA binding"/>
    <property type="evidence" value="ECO:0007669"/>
    <property type="project" value="TreeGrafter"/>
</dbReference>
<feature type="compositionally biased region" description="Basic residues" evidence="8">
    <location>
        <begin position="286"/>
        <end position="299"/>
    </location>
</feature>
<dbReference type="Gene3D" id="1.10.10.10">
    <property type="entry name" value="Winged helix-like DNA-binding domain superfamily/Winged helix DNA-binding domain"/>
    <property type="match status" value="2"/>
</dbReference>
<dbReference type="GO" id="GO:0031492">
    <property type="term" value="F:nucleosomal DNA binding"/>
    <property type="evidence" value="ECO:0007669"/>
    <property type="project" value="TreeGrafter"/>
</dbReference>
<protein>
    <submittedName>
        <fullName evidence="10">Histone H1.X</fullName>
    </submittedName>
</protein>
<feature type="compositionally biased region" description="Basic residues" evidence="8">
    <location>
        <begin position="133"/>
        <end position="149"/>
    </location>
</feature>
<dbReference type="PANTHER" id="PTHR11467:SF36">
    <property type="entry name" value="HISTONE 24-RELATED"/>
    <property type="match status" value="1"/>
</dbReference>
<dbReference type="InterPro" id="IPR036388">
    <property type="entry name" value="WH-like_DNA-bd_sf"/>
</dbReference>
<feature type="compositionally biased region" description="Basic residues" evidence="8">
    <location>
        <begin position="35"/>
        <end position="50"/>
    </location>
</feature>
<dbReference type="SUPFAM" id="SSF46785">
    <property type="entry name" value="Winged helix' DNA-binding domain"/>
    <property type="match status" value="2"/>
</dbReference>
<name>A0A0B2V8Q4_TOXCA</name>
<feature type="compositionally biased region" description="Basic and acidic residues" evidence="8">
    <location>
        <begin position="251"/>
        <end position="264"/>
    </location>
</feature>
<dbReference type="GO" id="GO:0030261">
    <property type="term" value="P:chromosome condensation"/>
    <property type="evidence" value="ECO:0007669"/>
    <property type="project" value="TreeGrafter"/>
</dbReference>
<dbReference type="GO" id="GO:0006334">
    <property type="term" value="P:nucleosome assembly"/>
    <property type="evidence" value="ECO:0007669"/>
    <property type="project" value="InterPro"/>
</dbReference>
<feature type="region of interest" description="Disordered" evidence="8">
    <location>
        <begin position="13"/>
        <end position="50"/>
    </location>
</feature>
<feature type="domain" description="H15" evidence="9">
    <location>
        <begin position="139"/>
        <end position="220"/>
    </location>
</feature>
<dbReference type="InterPro" id="IPR005818">
    <property type="entry name" value="Histone_H1/H5_H15"/>
</dbReference>
<feature type="compositionally biased region" description="Basic residues" evidence="8">
    <location>
        <begin position="305"/>
        <end position="316"/>
    </location>
</feature>
<sequence>MAAVEVQQPLAADAVSPAHVPAMGTAPAASAAKNSSKRGRPKATKARVPHAHPGYQQMIKAALVALNDKKGSSRAAILKHMAQNFKLGEQLPTINAHLRQALRRGVESGFLKHTKGVGASGSFLLAEGKVHKEHKKAKKHVKTKKHVAKKATPAAKKSIGEKPIAEKDKIKKAGKVQKHIKKAATKINAHLRQALRRGVESGFLKHTKGVGASGSFLLAEGKVHKEHKKAKKHVKTKKHVAKKATPAAKKSIGEKPIAEKDKIKKAGKVQKHIKKAATKDVAGAKKPGKKTKGGKKIAKSPKMSKATKAKKPKKIAVPKPKITA</sequence>
<feature type="compositionally biased region" description="Basic residues" evidence="8">
    <location>
        <begin position="265"/>
        <end position="276"/>
    </location>
</feature>
<dbReference type="GO" id="GO:0045910">
    <property type="term" value="P:negative regulation of DNA recombination"/>
    <property type="evidence" value="ECO:0007669"/>
    <property type="project" value="TreeGrafter"/>
</dbReference>
<accession>A0A0B2V8Q4</accession>
<organism evidence="10 11">
    <name type="scientific">Toxocara canis</name>
    <name type="common">Canine roundworm</name>
    <dbReference type="NCBI Taxonomy" id="6265"/>
    <lineage>
        <taxon>Eukaryota</taxon>
        <taxon>Metazoa</taxon>
        <taxon>Ecdysozoa</taxon>
        <taxon>Nematoda</taxon>
        <taxon>Chromadorea</taxon>
        <taxon>Rhabditida</taxon>
        <taxon>Spirurina</taxon>
        <taxon>Ascaridomorpha</taxon>
        <taxon>Ascaridoidea</taxon>
        <taxon>Toxocaridae</taxon>
        <taxon>Toxocara</taxon>
    </lineage>
</organism>
<keyword evidence="3 7" id="KW-0158">Chromosome</keyword>
<comment type="subcellular location">
    <subcellularLocation>
        <location evidence="2">Chromosome</location>
    </subcellularLocation>
    <subcellularLocation>
        <location evidence="1 7">Nucleus</location>
    </subcellularLocation>
</comment>
<evidence type="ECO:0000256" key="6">
    <source>
        <dbReference type="ARBA" id="ARBA00023242"/>
    </source>
</evidence>
<feature type="region of interest" description="Disordered" evidence="8">
    <location>
        <begin position="226"/>
        <end position="324"/>
    </location>
</feature>
<keyword evidence="11" id="KW-1185">Reference proteome</keyword>
<dbReference type="FunFam" id="1.10.10.10:FF:000140">
    <property type="entry name" value="Histone H1.0"/>
    <property type="match status" value="1"/>
</dbReference>
<comment type="caution">
    <text evidence="10">The sequence shown here is derived from an EMBL/GenBank/DDBJ whole genome shotgun (WGS) entry which is preliminary data.</text>
</comment>
<gene>
    <name evidence="10" type="primary">hil-1</name>
    <name evidence="10" type="ORF">Tcan_09964</name>
</gene>
<evidence type="ECO:0000256" key="7">
    <source>
        <dbReference type="RuleBase" id="RU003894"/>
    </source>
</evidence>
<dbReference type="Pfam" id="PF00538">
    <property type="entry name" value="Linker_histone"/>
    <property type="match status" value="2"/>
</dbReference>
<evidence type="ECO:0000256" key="5">
    <source>
        <dbReference type="ARBA" id="ARBA00023125"/>
    </source>
</evidence>
<keyword evidence="5 7" id="KW-0238">DNA-binding</keyword>
<feature type="compositionally biased region" description="Basic residues" evidence="8">
    <location>
        <begin position="226"/>
        <end position="242"/>
    </location>
</feature>
<dbReference type="PANTHER" id="PTHR11467">
    <property type="entry name" value="HISTONE H1"/>
    <property type="match status" value="1"/>
</dbReference>
<keyword evidence="4" id="KW-0007">Acetylation</keyword>
<evidence type="ECO:0000313" key="10">
    <source>
        <dbReference type="EMBL" id="KHN77899.1"/>
    </source>
</evidence>
<dbReference type="SMART" id="SM00526">
    <property type="entry name" value="H15"/>
    <property type="match status" value="2"/>
</dbReference>
<dbReference type="PRINTS" id="PR00624">
    <property type="entry name" value="HISTONEH5"/>
</dbReference>
<comment type="similarity">
    <text evidence="7">Belongs to the histone H1/H5 family.</text>
</comment>
<dbReference type="PROSITE" id="PS51504">
    <property type="entry name" value="H15"/>
    <property type="match status" value="2"/>
</dbReference>